<feature type="region of interest" description="Disordered" evidence="1">
    <location>
        <begin position="1"/>
        <end position="20"/>
    </location>
</feature>
<dbReference type="Proteomes" id="UP001359485">
    <property type="component" value="Unassembled WGS sequence"/>
</dbReference>
<evidence type="ECO:0000256" key="1">
    <source>
        <dbReference type="SAM" id="MobiDB-lite"/>
    </source>
</evidence>
<organism evidence="2 3">
    <name type="scientific">Polyplax serrata</name>
    <name type="common">Common mouse louse</name>
    <dbReference type="NCBI Taxonomy" id="468196"/>
    <lineage>
        <taxon>Eukaryota</taxon>
        <taxon>Metazoa</taxon>
        <taxon>Ecdysozoa</taxon>
        <taxon>Arthropoda</taxon>
        <taxon>Hexapoda</taxon>
        <taxon>Insecta</taxon>
        <taxon>Pterygota</taxon>
        <taxon>Neoptera</taxon>
        <taxon>Paraneoptera</taxon>
        <taxon>Psocodea</taxon>
        <taxon>Troctomorpha</taxon>
        <taxon>Phthiraptera</taxon>
        <taxon>Anoplura</taxon>
        <taxon>Polyplacidae</taxon>
        <taxon>Polyplax</taxon>
    </lineage>
</organism>
<dbReference type="EMBL" id="JAWJWF010000006">
    <property type="protein sequence ID" value="KAK6631608.1"/>
    <property type="molecule type" value="Genomic_DNA"/>
</dbReference>
<name>A0ABR1AZ21_POLSC</name>
<evidence type="ECO:0000313" key="2">
    <source>
        <dbReference type="EMBL" id="KAK6631608.1"/>
    </source>
</evidence>
<keyword evidence="3" id="KW-1185">Reference proteome</keyword>
<proteinExistence type="predicted"/>
<protein>
    <submittedName>
        <fullName evidence="2">Uncharacterized protein</fullName>
    </submittedName>
</protein>
<sequence length="116" mass="13825">MGPQAHDCMQRQWGRGTTKKRQMSWMCNPGGLPAGLGVGVQRWVEDWAVKRCSEKFLGRVNKRKVRAQKDVEQRGKDECKRGRWRRTEEAKNKYRRPDKWTMCNRYVPVRQRYANV</sequence>
<gene>
    <name evidence="2" type="ORF">RUM44_006137</name>
</gene>
<comment type="caution">
    <text evidence="2">The sequence shown here is derived from an EMBL/GenBank/DDBJ whole genome shotgun (WGS) entry which is preliminary data.</text>
</comment>
<accession>A0ABR1AZ21</accession>
<reference evidence="2 3" key="1">
    <citation type="submission" date="2023-09" db="EMBL/GenBank/DDBJ databases">
        <title>Genomes of two closely related lineages of the louse Polyplax serrata with different host specificities.</title>
        <authorList>
            <person name="Martinu J."/>
            <person name="Tarabai H."/>
            <person name="Stefka J."/>
            <person name="Hypsa V."/>
        </authorList>
    </citation>
    <scope>NUCLEOTIDE SEQUENCE [LARGE SCALE GENOMIC DNA]</scope>
    <source>
        <strain evidence="2">98ZLc_SE</strain>
    </source>
</reference>
<evidence type="ECO:0000313" key="3">
    <source>
        <dbReference type="Proteomes" id="UP001359485"/>
    </source>
</evidence>